<dbReference type="Proteomes" id="UP000176253">
    <property type="component" value="Unassembled WGS sequence"/>
</dbReference>
<feature type="transmembrane region" description="Helical" evidence="6">
    <location>
        <begin position="166"/>
        <end position="197"/>
    </location>
</feature>
<evidence type="ECO:0000259" key="7">
    <source>
        <dbReference type="Pfam" id="PF04932"/>
    </source>
</evidence>
<keyword evidence="3 6" id="KW-1133">Transmembrane helix</keyword>
<feature type="transmembrane region" description="Helical" evidence="6">
    <location>
        <begin position="51"/>
        <end position="68"/>
    </location>
</feature>
<gene>
    <name evidence="8" type="ORF">A3D78_01475</name>
</gene>
<evidence type="ECO:0000256" key="1">
    <source>
        <dbReference type="ARBA" id="ARBA00004141"/>
    </source>
</evidence>
<dbReference type="InterPro" id="IPR051533">
    <property type="entry name" value="WaaL-like"/>
</dbReference>
<evidence type="ECO:0000256" key="6">
    <source>
        <dbReference type="SAM" id="Phobius"/>
    </source>
</evidence>
<dbReference type="STRING" id="1798383.A3D78_01475"/>
<feature type="transmembrane region" description="Helical" evidence="6">
    <location>
        <begin position="209"/>
        <end position="231"/>
    </location>
</feature>
<sequence length="550" mass="63866">MLHWGLILLFFLPVIESFSREVALLFLFLGALVASYPVFWKRKIAFNSDEILFLIFIFFGIVSTIFSISTYRSLTELSRYLAYFLIFISIRNDQIIGNRFRKFFSGSILVNSLVLSILFFAYFLFSSYLPKVTSGMNLFYPVFGYNRIANLLIIAIPLLISQRRLWLLAFFSLVLIGSVSRGSLLALSIGLVISLVIPLFRKSIFYKASIFYFVITMVILTSVFISSHFILTKREGNLLYSGLYKPVTNEKRVEYFRQAIYGFTDTPLIGSGLDTFRYISQRLQKSPANWTWYVHNHFLQLFSDTGFLGGSVFILLIVLLMLNAYEEVKSNRNNLNRGIFLALIVSIIHSLIDFDWQFISIFLYIFIGFALLSSKYESKKQINIKPLYILAIVLFITTFILGREYRAIENAAIIDGANSDINRKLGEEYRQEKKYQQAHIYFQKAILHNPLDLGEIIKGDYLLYLKEAELALQNNDYDGAWQKLNYLLKVYPLFHKKYGSGLLRRDNLLSYIRYMSKAVGDNPLRIWEIKEITGYLAINYPLTRKIHLLF</sequence>
<dbReference type="PANTHER" id="PTHR37422">
    <property type="entry name" value="TEICHURONIC ACID BIOSYNTHESIS PROTEIN TUAE"/>
    <property type="match status" value="1"/>
</dbReference>
<dbReference type="Gene3D" id="1.25.40.10">
    <property type="entry name" value="Tetratricopeptide repeat domain"/>
    <property type="match status" value="1"/>
</dbReference>
<feature type="transmembrane region" description="Helical" evidence="6">
    <location>
        <begin position="21"/>
        <end position="39"/>
    </location>
</feature>
<feature type="transmembrane region" description="Helical" evidence="6">
    <location>
        <begin position="386"/>
        <end position="402"/>
    </location>
</feature>
<evidence type="ECO:0000313" key="8">
    <source>
        <dbReference type="EMBL" id="OGG16749.1"/>
    </source>
</evidence>
<dbReference type="SUPFAM" id="SSF48452">
    <property type="entry name" value="TPR-like"/>
    <property type="match status" value="1"/>
</dbReference>
<evidence type="ECO:0000256" key="3">
    <source>
        <dbReference type="ARBA" id="ARBA00022989"/>
    </source>
</evidence>
<comment type="subcellular location">
    <subcellularLocation>
        <location evidence="1">Membrane</location>
        <topology evidence="1">Multi-pass membrane protein</topology>
    </subcellularLocation>
</comment>
<dbReference type="GO" id="GO:0016020">
    <property type="term" value="C:membrane"/>
    <property type="evidence" value="ECO:0007669"/>
    <property type="project" value="UniProtKB-SubCell"/>
</dbReference>
<evidence type="ECO:0000256" key="2">
    <source>
        <dbReference type="ARBA" id="ARBA00022692"/>
    </source>
</evidence>
<evidence type="ECO:0000256" key="5">
    <source>
        <dbReference type="PROSITE-ProRule" id="PRU00339"/>
    </source>
</evidence>
<dbReference type="InterPro" id="IPR019734">
    <property type="entry name" value="TPR_rpt"/>
</dbReference>
<feature type="transmembrane region" description="Helical" evidence="6">
    <location>
        <begin position="358"/>
        <end position="374"/>
    </location>
</feature>
<feature type="repeat" description="TPR" evidence="5">
    <location>
        <begin position="419"/>
        <end position="452"/>
    </location>
</feature>
<accession>A0A1F5ZWA1</accession>
<dbReference type="InterPro" id="IPR007016">
    <property type="entry name" value="O-antigen_ligase-rel_domated"/>
</dbReference>
<dbReference type="InterPro" id="IPR011990">
    <property type="entry name" value="TPR-like_helical_dom_sf"/>
</dbReference>
<dbReference type="AlphaFoldDB" id="A0A1F5ZWA1"/>
<dbReference type="PANTHER" id="PTHR37422:SF13">
    <property type="entry name" value="LIPOPOLYSACCHARIDE BIOSYNTHESIS PROTEIN PA4999-RELATED"/>
    <property type="match status" value="1"/>
</dbReference>
<reference evidence="8 9" key="1">
    <citation type="journal article" date="2016" name="Nat. Commun.">
        <title>Thousands of microbial genomes shed light on interconnected biogeochemical processes in an aquifer system.</title>
        <authorList>
            <person name="Anantharaman K."/>
            <person name="Brown C.T."/>
            <person name="Hug L.A."/>
            <person name="Sharon I."/>
            <person name="Castelle C.J."/>
            <person name="Probst A.J."/>
            <person name="Thomas B.C."/>
            <person name="Singh A."/>
            <person name="Wilkins M.J."/>
            <person name="Karaoz U."/>
            <person name="Brodie E.L."/>
            <person name="Williams K.H."/>
            <person name="Hubbard S.S."/>
            <person name="Banfield J.F."/>
        </authorList>
    </citation>
    <scope>NUCLEOTIDE SEQUENCE [LARGE SCALE GENOMIC DNA]</scope>
</reference>
<dbReference type="PROSITE" id="PS50005">
    <property type="entry name" value="TPR"/>
    <property type="match status" value="1"/>
</dbReference>
<name>A0A1F5ZWA1_9BACT</name>
<keyword evidence="2 6" id="KW-0812">Transmembrane</keyword>
<dbReference type="Pfam" id="PF04932">
    <property type="entry name" value="Wzy_C"/>
    <property type="match status" value="1"/>
</dbReference>
<keyword evidence="4 6" id="KW-0472">Membrane</keyword>
<protein>
    <recommendedName>
        <fullName evidence="7">O-antigen ligase-related domain-containing protein</fullName>
    </recommendedName>
</protein>
<evidence type="ECO:0000313" key="9">
    <source>
        <dbReference type="Proteomes" id="UP000176253"/>
    </source>
</evidence>
<comment type="caution">
    <text evidence="8">The sequence shown here is derived from an EMBL/GenBank/DDBJ whole genome shotgun (WGS) entry which is preliminary data.</text>
</comment>
<organism evidence="8 9">
    <name type="scientific">Candidatus Gottesmanbacteria bacterium RIFCSPHIGHO2_02_FULL_39_14</name>
    <dbReference type="NCBI Taxonomy" id="1798383"/>
    <lineage>
        <taxon>Bacteria</taxon>
        <taxon>Candidatus Gottesmaniibacteriota</taxon>
    </lineage>
</organism>
<proteinExistence type="predicted"/>
<feature type="transmembrane region" description="Helical" evidence="6">
    <location>
        <begin position="137"/>
        <end position="160"/>
    </location>
</feature>
<feature type="transmembrane region" description="Helical" evidence="6">
    <location>
        <begin position="334"/>
        <end position="352"/>
    </location>
</feature>
<feature type="transmembrane region" description="Helical" evidence="6">
    <location>
        <begin position="103"/>
        <end position="125"/>
    </location>
</feature>
<dbReference type="EMBL" id="MFJM01000053">
    <property type="protein sequence ID" value="OGG16749.1"/>
    <property type="molecule type" value="Genomic_DNA"/>
</dbReference>
<keyword evidence="5" id="KW-0802">TPR repeat</keyword>
<feature type="domain" description="O-antigen ligase-related" evidence="7">
    <location>
        <begin position="167"/>
        <end position="314"/>
    </location>
</feature>
<feature type="transmembrane region" description="Helical" evidence="6">
    <location>
        <begin position="298"/>
        <end position="322"/>
    </location>
</feature>
<evidence type="ECO:0000256" key="4">
    <source>
        <dbReference type="ARBA" id="ARBA00023136"/>
    </source>
</evidence>